<proteinExistence type="inferred from homology"/>
<sequence length="124" mass="13239">MSQLLAIAAGGALGALMRFWVANGVYQLLGRGFPYGTLAVNLLGSLLMGVLYVLFLERMTVTPELRAGLLIGFLGAFTTFSTFSIETLNLIQQAELFKAVLNMLVSVVACVAAAWVGLLLGRQI</sequence>
<evidence type="ECO:0000256" key="1">
    <source>
        <dbReference type="ARBA" id="ARBA00004651"/>
    </source>
</evidence>
<dbReference type="Proteomes" id="UP000250928">
    <property type="component" value="Unassembled WGS sequence"/>
</dbReference>
<dbReference type="PANTHER" id="PTHR28259">
    <property type="entry name" value="FLUORIDE EXPORT PROTEIN 1-RELATED"/>
    <property type="match status" value="1"/>
</dbReference>
<comment type="caution">
    <text evidence="13">The sequence shown here is derived from an EMBL/GenBank/DDBJ whole genome shotgun (WGS) entry which is preliminary data.</text>
</comment>
<evidence type="ECO:0000256" key="10">
    <source>
        <dbReference type="ARBA" id="ARBA00035120"/>
    </source>
</evidence>
<feature type="binding site" evidence="12">
    <location>
        <position position="78"/>
    </location>
    <ligand>
        <name>Na(+)</name>
        <dbReference type="ChEBI" id="CHEBI:29101"/>
        <note>structural</note>
    </ligand>
</feature>
<feature type="transmembrane region" description="Helical" evidence="12">
    <location>
        <begin position="67"/>
        <end position="85"/>
    </location>
</feature>
<dbReference type="PANTHER" id="PTHR28259:SF1">
    <property type="entry name" value="FLUORIDE EXPORT PROTEIN 1-RELATED"/>
    <property type="match status" value="1"/>
</dbReference>
<evidence type="ECO:0000256" key="2">
    <source>
        <dbReference type="ARBA" id="ARBA00022475"/>
    </source>
</evidence>
<keyword evidence="2 12" id="KW-1003">Cell membrane</keyword>
<evidence type="ECO:0000256" key="9">
    <source>
        <dbReference type="ARBA" id="ARBA00023303"/>
    </source>
</evidence>
<feature type="transmembrane region" description="Helical" evidence="12">
    <location>
        <begin position="34"/>
        <end position="55"/>
    </location>
</feature>
<dbReference type="HAMAP" id="MF_00454">
    <property type="entry name" value="FluC"/>
    <property type="match status" value="1"/>
</dbReference>
<comment type="activity regulation">
    <text evidence="12">Na(+) is not transported, but it plays an essential structural role and its presence is essential for fluoride channel function.</text>
</comment>
<keyword evidence="12" id="KW-0479">Metal-binding</keyword>
<evidence type="ECO:0000256" key="3">
    <source>
        <dbReference type="ARBA" id="ARBA00022519"/>
    </source>
</evidence>
<feature type="transmembrane region" description="Helical" evidence="12">
    <location>
        <begin position="97"/>
        <end position="120"/>
    </location>
</feature>
<keyword evidence="3" id="KW-0997">Cell inner membrane</keyword>
<reference evidence="13 14" key="1">
    <citation type="submission" date="2018-01" db="EMBL/GenBank/DDBJ databases">
        <title>Novel co-symbiosis in the lucinid bivalve Phacoides pectinatus.</title>
        <authorList>
            <person name="Lim S.J."/>
            <person name="Davis B.G."/>
            <person name="Gill D.E."/>
            <person name="Engel A.S."/>
            <person name="Anderson L.C."/>
            <person name="Campbell B.J."/>
        </authorList>
    </citation>
    <scope>NUCLEOTIDE SEQUENCE [LARGE SCALE GENOMIC DNA]</scope>
    <source>
        <strain evidence="13">N3_P5</strain>
    </source>
</reference>
<dbReference type="InterPro" id="IPR003691">
    <property type="entry name" value="FluC"/>
</dbReference>
<dbReference type="GO" id="GO:0062054">
    <property type="term" value="F:fluoride channel activity"/>
    <property type="evidence" value="ECO:0007669"/>
    <property type="project" value="UniProtKB-UniRule"/>
</dbReference>
<comment type="subcellular location">
    <subcellularLocation>
        <location evidence="1 12">Cell membrane</location>
        <topology evidence="1 12">Multi-pass membrane protein</topology>
    </subcellularLocation>
</comment>
<evidence type="ECO:0000256" key="12">
    <source>
        <dbReference type="HAMAP-Rule" id="MF_00454"/>
    </source>
</evidence>
<dbReference type="GO" id="GO:0046872">
    <property type="term" value="F:metal ion binding"/>
    <property type="evidence" value="ECO:0007669"/>
    <property type="project" value="UniProtKB-KW"/>
</dbReference>
<evidence type="ECO:0000256" key="7">
    <source>
        <dbReference type="ARBA" id="ARBA00023065"/>
    </source>
</evidence>
<name>A0A6N4E0C9_9GAMM</name>
<keyword evidence="8 12" id="KW-0472">Membrane</keyword>
<dbReference type="EMBL" id="PQCO01000171">
    <property type="protein sequence ID" value="PUE02845.1"/>
    <property type="molecule type" value="Genomic_DNA"/>
</dbReference>
<evidence type="ECO:0000256" key="5">
    <source>
        <dbReference type="ARBA" id="ARBA00022989"/>
    </source>
</evidence>
<evidence type="ECO:0000313" key="14">
    <source>
        <dbReference type="Proteomes" id="UP000250928"/>
    </source>
</evidence>
<dbReference type="NCBIfam" id="TIGR00494">
    <property type="entry name" value="crcB"/>
    <property type="match status" value="1"/>
</dbReference>
<keyword evidence="5 12" id="KW-1133">Transmembrane helix</keyword>
<accession>A0A6N4E0C9</accession>
<comment type="function">
    <text evidence="12">Fluoride-specific ion channel. Important for reducing fluoride concentration in the cell, thus reducing its toxicity.</text>
</comment>
<keyword evidence="6 12" id="KW-0915">Sodium</keyword>
<protein>
    <recommendedName>
        <fullName evidence="12">Fluoride-specific ion channel FluC</fullName>
    </recommendedName>
</protein>
<keyword evidence="9 12" id="KW-0407">Ion channel</keyword>
<evidence type="ECO:0000256" key="11">
    <source>
        <dbReference type="ARBA" id="ARBA00035585"/>
    </source>
</evidence>
<dbReference type="GO" id="GO:0140114">
    <property type="term" value="P:cellular detoxification of fluoride"/>
    <property type="evidence" value="ECO:0007669"/>
    <property type="project" value="UniProtKB-UniRule"/>
</dbReference>
<feature type="binding site" evidence="12">
    <location>
        <position position="75"/>
    </location>
    <ligand>
        <name>Na(+)</name>
        <dbReference type="ChEBI" id="CHEBI:29101"/>
        <note>structural</note>
    </ligand>
</feature>
<keyword evidence="7 12" id="KW-0406">Ion transport</keyword>
<dbReference type="GO" id="GO:0005886">
    <property type="term" value="C:plasma membrane"/>
    <property type="evidence" value="ECO:0007669"/>
    <property type="project" value="UniProtKB-SubCell"/>
</dbReference>
<dbReference type="AlphaFoldDB" id="A0A6N4E0C9"/>
<gene>
    <name evidence="12 13" type="primary">crcB</name>
    <name evidence="12" type="synonym">fluC</name>
    <name evidence="13" type="ORF">C3L24_05405</name>
</gene>
<keyword evidence="4 12" id="KW-0812">Transmembrane</keyword>
<evidence type="ECO:0000256" key="4">
    <source>
        <dbReference type="ARBA" id="ARBA00022692"/>
    </source>
</evidence>
<dbReference type="Pfam" id="PF02537">
    <property type="entry name" value="CRCB"/>
    <property type="match status" value="1"/>
</dbReference>
<evidence type="ECO:0000313" key="13">
    <source>
        <dbReference type="EMBL" id="PUE02845.1"/>
    </source>
</evidence>
<evidence type="ECO:0000256" key="6">
    <source>
        <dbReference type="ARBA" id="ARBA00023053"/>
    </source>
</evidence>
<evidence type="ECO:0000256" key="8">
    <source>
        <dbReference type="ARBA" id="ARBA00023136"/>
    </source>
</evidence>
<comment type="similarity">
    <text evidence="10 12">Belongs to the fluoride channel Fluc/FEX (TC 1.A.43) family.</text>
</comment>
<keyword evidence="12" id="KW-0813">Transport</keyword>
<comment type="catalytic activity">
    <reaction evidence="11">
        <text>fluoride(in) = fluoride(out)</text>
        <dbReference type="Rhea" id="RHEA:76159"/>
        <dbReference type="ChEBI" id="CHEBI:17051"/>
    </reaction>
    <physiologicalReaction direction="left-to-right" evidence="11">
        <dbReference type="Rhea" id="RHEA:76160"/>
    </physiologicalReaction>
</comment>
<organism evidence="13 14">
    <name type="scientific">Candidatus Sedimenticola endophacoides</name>
    <dbReference type="NCBI Taxonomy" id="2548426"/>
    <lineage>
        <taxon>Bacteria</taxon>
        <taxon>Pseudomonadati</taxon>
        <taxon>Pseudomonadota</taxon>
        <taxon>Gammaproteobacteria</taxon>
        <taxon>Chromatiales</taxon>
        <taxon>Sedimenticolaceae</taxon>
        <taxon>Sedimenticola</taxon>
    </lineage>
</organism>